<evidence type="ECO:0000256" key="1">
    <source>
        <dbReference type="SAM" id="MobiDB-lite"/>
    </source>
</evidence>
<gene>
    <name evidence="2" type="ORF">Anapl_05399</name>
</gene>
<feature type="region of interest" description="Disordered" evidence="1">
    <location>
        <begin position="1"/>
        <end position="28"/>
    </location>
</feature>
<sequence length="221" mass="23985">MSAQEIGASQYGLAGGTPSCPQSHGKREQTQLITRSEITCHCASLWRKISKQGVWLLTPYRPLNRRPPTAKPSKTLEFAKNARAADSLSYSLSYPYKWNSTNDIPGRDPASPSLSADTSPLQGTGDMPPPLTATARNGKLPVAESCKDDHNGTEPGLFWMPGIAGPLPVWAQVLQGCVPPSSPQEEKEKSFSRTESFAMTDLERAFLQQSLLQPGEPDNCS</sequence>
<accession>R0JGM5</accession>
<feature type="compositionally biased region" description="Polar residues" evidence="1">
    <location>
        <begin position="112"/>
        <end position="122"/>
    </location>
</feature>
<feature type="region of interest" description="Disordered" evidence="1">
    <location>
        <begin position="103"/>
        <end position="136"/>
    </location>
</feature>
<dbReference type="EMBL" id="KB744074">
    <property type="protein sequence ID" value="EOA96141.1"/>
    <property type="molecule type" value="Genomic_DNA"/>
</dbReference>
<dbReference type="AlphaFoldDB" id="R0JGM5"/>
<keyword evidence="3" id="KW-1185">Reference proteome</keyword>
<proteinExistence type="predicted"/>
<reference evidence="3" key="1">
    <citation type="journal article" date="2013" name="Nat. Genet.">
        <title>The duck genome and transcriptome provide insight into an avian influenza virus reservoir species.</title>
        <authorList>
            <person name="Huang Y."/>
            <person name="Li Y."/>
            <person name="Burt D.W."/>
            <person name="Chen H."/>
            <person name="Zhang Y."/>
            <person name="Qian W."/>
            <person name="Kim H."/>
            <person name="Gan S."/>
            <person name="Zhao Y."/>
            <person name="Li J."/>
            <person name="Yi K."/>
            <person name="Feng H."/>
            <person name="Zhu P."/>
            <person name="Li B."/>
            <person name="Liu Q."/>
            <person name="Fairley S."/>
            <person name="Magor K.E."/>
            <person name="Du Z."/>
            <person name="Hu X."/>
            <person name="Goodman L."/>
            <person name="Tafer H."/>
            <person name="Vignal A."/>
            <person name="Lee T."/>
            <person name="Kim K.W."/>
            <person name="Sheng Z."/>
            <person name="An Y."/>
            <person name="Searle S."/>
            <person name="Herrero J."/>
            <person name="Groenen M.A."/>
            <person name="Crooijmans R.P."/>
            <person name="Faraut T."/>
            <person name="Cai Q."/>
            <person name="Webster R.G."/>
            <person name="Aldridge J.R."/>
            <person name="Warren W.C."/>
            <person name="Bartschat S."/>
            <person name="Kehr S."/>
            <person name="Marz M."/>
            <person name="Stadler P.F."/>
            <person name="Smith J."/>
            <person name="Kraus R.H."/>
            <person name="Zhao Y."/>
            <person name="Ren L."/>
            <person name="Fei J."/>
            <person name="Morisson M."/>
            <person name="Kaiser P."/>
            <person name="Griffin D.K."/>
            <person name="Rao M."/>
            <person name="Pitel F."/>
            <person name="Wang J."/>
            <person name="Li N."/>
        </authorList>
    </citation>
    <scope>NUCLEOTIDE SEQUENCE [LARGE SCALE GENOMIC DNA]</scope>
</reference>
<evidence type="ECO:0000313" key="2">
    <source>
        <dbReference type="EMBL" id="EOA96141.1"/>
    </source>
</evidence>
<name>R0JGM5_ANAPL</name>
<organism evidence="2 3">
    <name type="scientific">Anas platyrhynchos</name>
    <name type="common">Mallard</name>
    <name type="synonym">Anas boschas</name>
    <dbReference type="NCBI Taxonomy" id="8839"/>
    <lineage>
        <taxon>Eukaryota</taxon>
        <taxon>Metazoa</taxon>
        <taxon>Chordata</taxon>
        <taxon>Craniata</taxon>
        <taxon>Vertebrata</taxon>
        <taxon>Euteleostomi</taxon>
        <taxon>Archelosauria</taxon>
        <taxon>Archosauria</taxon>
        <taxon>Dinosauria</taxon>
        <taxon>Saurischia</taxon>
        <taxon>Theropoda</taxon>
        <taxon>Coelurosauria</taxon>
        <taxon>Aves</taxon>
        <taxon>Neognathae</taxon>
        <taxon>Galloanserae</taxon>
        <taxon>Anseriformes</taxon>
        <taxon>Anatidae</taxon>
        <taxon>Anatinae</taxon>
        <taxon>Anas</taxon>
    </lineage>
</organism>
<protein>
    <submittedName>
        <fullName evidence="2">Uncharacterized protein</fullName>
    </submittedName>
</protein>
<evidence type="ECO:0000313" key="3">
    <source>
        <dbReference type="Proteomes" id="UP000296049"/>
    </source>
</evidence>
<dbReference type="Proteomes" id="UP000296049">
    <property type="component" value="Unassembled WGS sequence"/>
</dbReference>